<evidence type="ECO:0000256" key="2">
    <source>
        <dbReference type="SAM" id="MobiDB-lite"/>
    </source>
</evidence>
<evidence type="ECO:0000313" key="3">
    <source>
        <dbReference type="EMBL" id="KAK7022917.1"/>
    </source>
</evidence>
<dbReference type="Proteomes" id="UP001383192">
    <property type="component" value="Unassembled WGS sequence"/>
</dbReference>
<reference evidence="3 4" key="1">
    <citation type="submission" date="2024-01" db="EMBL/GenBank/DDBJ databases">
        <title>A draft genome for a cacao thread blight-causing isolate of Paramarasmius palmivorus.</title>
        <authorList>
            <person name="Baruah I.K."/>
            <person name="Bukari Y."/>
            <person name="Amoako-Attah I."/>
            <person name="Meinhardt L.W."/>
            <person name="Bailey B.A."/>
            <person name="Cohen S.P."/>
        </authorList>
    </citation>
    <scope>NUCLEOTIDE SEQUENCE [LARGE SCALE GENOMIC DNA]</scope>
    <source>
        <strain evidence="3 4">GH-12</strain>
    </source>
</reference>
<gene>
    <name evidence="3" type="ORF">VNI00_016856</name>
</gene>
<sequence>MPHTKLYQSDAQRRAADRQKSQRYYQKNEVRKAIKEARELLEKENHDKELERADNRPYSCVDPIHNMLKVENALKKSTARIKFLSTYFDTLVHRLLKWDASNPLT</sequence>
<accession>A0AAW0BB08</accession>
<dbReference type="AlphaFoldDB" id="A0AAW0BB08"/>
<feature type="region of interest" description="Disordered" evidence="2">
    <location>
        <begin position="1"/>
        <end position="27"/>
    </location>
</feature>
<comment type="caution">
    <text evidence="3">The sequence shown here is derived from an EMBL/GenBank/DDBJ whole genome shotgun (WGS) entry which is preliminary data.</text>
</comment>
<proteinExistence type="predicted"/>
<protein>
    <submittedName>
        <fullName evidence="3">Uncharacterized protein</fullName>
    </submittedName>
</protein>
<keyword evidence="1" id="KW-0175">Coiled coil</keyword>
<feature type="compositionally biased region" description="Polar residues" evidence="2">
    <location>
        <begin position="1"/>
        <end position="10"/>
    </location>
</feature>
<evidence type="ECO:0000256" key="1">
    <source>
        <dbReference type="SAM" id="Coils"/>
    </source>
</evidence>
<dbReference type="EMBL" id="JAYKXP010000143">
    <property type="protein sequence ID" value="KAK7022917.1"/>
    <property type="molecule type" value="Genomic_DNA"/>
</dbReference>
<feature type="compositionally biased region" description="Basic and acidic residues" evidence="2">
    <location>
        <begin position="11"/>
        <end position="27"/>
    </location>
</feature>
<feature type="coiled-coil region" evidence="1">
    <location>
        <begin position="27"/>
        <end position="54"/>
    </location>
</feature>
<name>A0AAW0BB08_9AGAR</name>
<organism evidence="3 4">
    <name type="scientific">Paramarasmius palmivorus</name>
    <dbReference type="NCBI Taxonomy" id="297713"/>
    <lineage>
        <taxon>Eukaryota</taxon>
        <taxon>Fungi</taxon>
        <taxon>Dikarya</taxon>
        <taxon>Basidiomycota</taxon>
        <taxon>Agaricomycotina</taxon>
        <taxon>Agaricomycetes</taxon>
        <taxon>Agaricomycetidae</taxon>
        <taxon>Agaricales</taxon>
        <taxon>Marasmiineae</taxon>
        <taxon>Marasmiaceae</taxon>
        <taxon>Paramarasmius</taxon>
    </lineage>
</organism>
<keyword evidence="4" id="KW-1185">Reference proteome</keyword>
<evidence type="ECO:0000313" key="4">
    <source>
        <dbReference type="Proteomes" id="UP001383192"/>
    </source>
</evidence>